<keyword evidence="2" id="KW-0378">Hydrolase</keyword>
<organism evidence="4 5">
    <name type="scientific">Actinacidiphila epipremni</name>
    <dbReference type="NCBI Taxonomy" id="2053013"/>
    <lineage>
        <taxon>Bacteria</taxon>
        <taxon>Bacillati</taxon>
        <taxon>Actinomycetota</taxon>
        <taxon>Actinomycetes</taxon>
        <taxon>Kitasatosporales</taxon>
        <taxon>Streptomycetaceae</taxon>
        <taxon>Actinacidiphila</taxon>
    </lineage>
</organism>
<dbReference type="PANTHER" id="PTHR11487:SF0">
    <property type="entry name" value="S-ACYL FATTY ACID SYNTHASE THIOESTERASE, MEDIUM CHAIN"/>
    <property type="match status" value="1"/>
</dbReference>
<keyword evidence="5" id="KW-1185">Reference proteome</keyword>
<comment type="similarity">
    <text evidence="1">Belongs to the thioesterase family.</text>
</comment>
<evidence type="ECO:0000259" key="3">
    <source>
        <dbReference type="SMART" id="SM00824"/>
    </source>
</evidence>
<dbReference type="EMBL" id="JAATEJ010000013">
    <property type="protein sequence ID" value="NJP45183.1"/>
    <property type="molecule type" value="Genomic_DNA"/>
</dbReference>
<gene>
    <name evidence="4" type="ORF">HCN08_17520</name>
</gene>
<dbReference type="PANTHER" id="PTHR11487">
    <property type="entry name" value="THIOESTERASE"/>
    <property type="match status" value="1"/>
</dbReference>
<evidence type="ECO:0000313" key="5">
    <source>
        <dbReference type="Proteomes" id="UP000734511"/>
    </source>
</evidence>
<evidence type="ECO:0000313" key="4">
    <source>
        <dbReference type="EMBL" id="NJP45183.1"/>
    </source>
</evidence>
<dbReference type="InterPro" id="IPR020802">
    <property type="entry name" value="TesA-like"/>
</dbReference>
<dbReference type="InterPro" id="IPR001031">
    <property type="entry name" value="Thioesterase"/>
</dbReference>
<dbReference type="RefSeq" id="WP_167984051.1">
    <property type="nucleotide sequence ID" value="NZ_JAATEJ010000013.1"/>
</dbReference>
<protein>
    <submittedName>
        <fullName evidence="4">Thioesterase</fullName>
    </submittedName>
</protein>
<dbReference type="Gene3D" id="3.40.50.1820">
    <property type="entry name" value="alpha/beta hydrolase"/>
    <property type="match status" value="1"/>
</dbReference>
<dbReference type="Pfam" id="PF00975">
    <property type="entry name" value="Thioesterase"/>
    <property type="match status" value="1"/>
</dbReference>
<reference evidence="4 5" key="1">
    <citation type="submission" date="2020-03" db="EMBL/GenBank/DDBJ databases">
        <title>WGS of actinomycetes isolated from Thailand.</title>
        <authorList>
            <person name="Thawai C."/>
        </authorList>
    </citation>
    <scope>NUCLEOTIDE SEQUENCE [LARGE SCALE GENOMIC DNA]</scope>
    <source>
        <strain evidence="4 5">PRB2-1</strain>
    </source>
</reference>
<evidence type="ECO:0000256" key="2">
    <source>
        <dbReference type="ARBA" id="ARBA00022801"/>
    </source>
</evidence>
<dbReference type="InterPro" id="IPR012223">
    <property type="entry name" value="TEII"/>
</dbReference>
<sequence>MTGPTVRAGAGWLRTLRPAGPGATARLVCFAHAGGAAGYWQPLADALPGRVEVLAVQYPGRQDRHREPAVEDLHALAARVADVLRDSVGGAEAPWAFLGHSMGASVAYETAALLGGAGPRVLFVSGRRAPSRPRRTAESFRDDRALLDKVRRLGGTAARLLDDADVQELILPALRADYRAVAAYTGTPGAPLSCPVVALTGDSDSEASLADVSAWRQHTTGPFDLRVFPGGHFFLADHWAAVAQLVASRLPAARV</sequence>
<evidence type="ECO:0000256" key="1">
    <source>
        <dbReference type="ARBA" id="ARBA00007169"/>
    </source>
</evidence>
<proteinExistence type="inferred from homology"/>
<comment type="caution">
    <text evidence="4">The sequence shown here is derived from an EMBL/GenBank/DDBJ whole genome shotgun (WGS) entry which is preliminary data.</text>
</comment>
<dbReference type="SMART" id="SM00824">
    <property type="entry name" value="PKS_TE"/>
    <property type="match status" value="1"/>
</dbReference>
<name>A0ABX0ZMR1_9ACTN</name>
<feature type="domain" description="Thioesterase TesA-like" evidence="3">
    <location>
        <begin position="28"/>
        <end position="250"/>
    </location>
</feature>
<dbReference type="InterPro" id="IPR029058">
    <property type="entry name" value="AB_hydrolase_fold"/>
</dbReference>
<dbReference type="Proteomes" id="UP000734511">
    <property type="component" value="Unassembled WGS sequence"/>
</dbReference>
<accession>A0ABX0ZMR1</accession>
<dbReference type="SUPFAM" id="SSF53474">
    <property type="entry name" value="alpha/beta-Hydrolases"/>
    <property type="match status" value="1"/>
</dbReference>